<comment type="caution">
    <text evidence="1">The sequence shown here is derived from an EMBL/GenBank/DDBJ whole genome shotgun (WGS) entry which is preliminary data.</text>
</comment>
<dbReference type="RefSeq" id="WP_310300494.1">
    <property type="nucleotide sequence ID" value="NZ_BAAAPS010000008.1"/>
</dbReference>
<sequence>MERTTTWCNVVVRAVDDDTTIVEAFDPDVMLGLSDAEALRLVADDAKQRLGAVLAALAA</sequence>
<dbReference type="SUPFAM" id="SSF103247">
    <property type="entry name" value="TT1751-like"/>
    <property type="match status" value="1"/>
</dbReference>
<evidence type="ECO:0000313" key="1">
    <source>
        <dbReference type="EMBL" id="MDR7361869.1"/>
    </source>
</evidence>
<dbReference type="EMBL" id="JAVDYG010000001">
    <property type="protein sequence ID" value="MDR7361869.1"/>
    <property type="molecule type" value="Genomic_DNA"/>
</dbReference>
<gene>
    <name evidence="1" type="ORF">J2S63_001422</name>
</gene>
<reference evidence="1 2" key="1">
    <citation type="submission" date="2023-07" db="EMBL/GenBank/DDBJ databases">
        <title>Sequencing the genomes of 1000 actinobacteria strains.</title>
        <authorList>
            <person name="Klenk H.-P."/>
        </authorList>
    </citation>
    <scope>NUCLEOTIDE SEQUENCE [LARGE SCALE GENOMIC DNA]</scope>
    <source>
        <strain evidence="1 2">DSM 19426</strain>
    </source>
</reference>
<proteinExistence type="predicted"/>
<dbReference type="Gene3D" id="3.30.310.70">
    <property type="entry name" value="TT1751-like domain"/>
    <property type="match status" value="1"/>
</dbReference>
<dbReference type="Proteomes" id="UP001183648">
    <property type="component" value="Unassembled WGS sequence"/>
</dbReference>
<name>A0ABU2BTA2_9ACTN</name>
<dbReference type="InterPro" id="IPR035923">
    <property type="entry name" value="TT1751-like_sf"/>
</dbReference>
<protein>
    <submittedName>
        <fullName evidence="1">Uncharacterized protein</fullName>
    </submittedName>
</protein>
<keyword evidence="2" id="KW-1185">Reference proteome</keyword>
<organism evidence="1 2">
    <name type="scientific">Nocardioides marmoribigeumensis</name>
    <dbReference type="NCBI Taxonomy" id="433649"/>
    <lineage>
        <taxon>Bacteria</taxon>
        <taxon>Bacillati</taxon>
        <taxon>Actinomycetota</taxon>
        <taxon>Actinomycetes</taxon>
        <taxon>Propionibacteriales</taxon>
        <taxon>Nocardioidaceae</taxon>
        <taxon>Nocardioides</taxon>
    </lineage>
</organism>
<accession>A0ABU2BTA2</accession>
<evidence type="ECO:0000313" key="2">
    <source>
        <dbReference type="Proteomes" id="UP001183648"/>
    </source>
</evidence>